<evidence type="ECO:0000313" key="1">
    <source>
        <dbReference type="EMBL" id="MCL6272183.1"/>
    </source>
</evidence>
<comment type="caution">
    <text evidence="1">The sequence shown here is derived from an EMBL/GenBank/DDBJ whole genome shotgun (WGS) entry which is preliminary data.</text>
</comment>
<dbReference type="RefSeq" id="WP_249701869.1">
    <property type="nucleotide sequence ID" value="NZ_JAMFLX010000053.1"/>
</dbReference>
<gene>
    <name evidence="1" type="ORF">M3P05_19875</name>
</gene>
<name>A0ABT0PLF7_9GAMM</name>
<sequence length="156" mass="18048">MKFSKLWDNHPSVESTFDDAPCLVNGKRAFENQCAIRLGESLRKSGVSLETFKGAKCWHKHNPAHILRAEELANWLKSPFSPFKKRVVFEGVNGFDQIKGKTGIIFFKDYYGPGQQGDHIDLWNGIRLTKYSTWFEFAFRGGRHYSDATVWFWPVQ</sequence>
<reference evidence="1 2" key="1">
    <citation type="submission" date="2022-05" db="EMBL/GenBank/DDBJ databases">
        <authorList>
            <person name="Park J.-S."/>
        </authorList>
    </citation>
    <scope>NUCLEOTIDE SEQUENCE [LARGE SCALE GENOMIC DNA]</scope>
    <source>
        <strain evidence="1 2">2012CJ34-2</strain>
    </source>
</reference>
<protein>
    <submittedName>
        <fullName evidence="1">Type VI secretion system amidase effector protein Tae4</fullName>
    </submittedName>
</protein>
<dbReference type="Pfam" id="PF14113">
    <property type="entry name" value="Tae4"/>
    <property type="match status" value="1"/>
</dbReference>
<organism evidence="1 2">
    <name type="scientific">Parendozoicomonas callyspongiae</name>
    <dbReference type="NCBI Taxonomy" id="2942213"/>
    <lineage>
        <taxon>Bacteria</taxon>
        <taxon>Pseudomonadati</taxon>
        <taxon>Pseudomonadota</taxon>
        <taxon>Gammaproteobacteria</taxon>
        <taxon>Oceanospirillales</taxon>
        <taxon>Endozoicomonadaceae</taxon>
        <taxon>Parendozoicomonas</taxon>
    </lineage>
</organism>
<proteinExistence type="predicted"/>
<dbReference type="InterPro" id="IPR025562">
    <property type="entry name" value="Tae4"/>
</dbReference>
<accession>A0ABT0PLF7</accession>
<dbReference type="Gene3D" id="3.90.1720.70">
    <property type="match status" value="1"/>
</dbReference>
<dbReference type="EMBL" id="JAMFLX010000053">
    <property type="protein sequence ID" value="MCL6272183.1"/>
    <property type="molecule type" value="Genomic_DNA"/>
</dbReference>
<evidence type="ECO:0000313" key="2">
    <source>
        <dbReference type="Proteomes" id="UP001203338"/>
    </source>
</evidence>
<keyword evidence="2" id="KW-1185">Reference proteome</keyword>
<dbReference type="Proteomes" id="UP001203338">
    <property type="component" value="Unassembled WGS sequence"/>
</dbReference>